<dbReference type="InterPro" id="IPR039426">
    <property type="entry name" value="TonB-dep_rcpt-like"/>
</dbReference>
<keyword evidence="9 10" id="KW-0998">Cell outer membrane</keyword>
<comment type="similarity">
    <text evidence="10 11">Belongs to the TonB-dependent receptor family.</text>
</comment>
<dbReference type="RefSeq" id="WP_140927443.1">
    <property type="nucleotide sequence ID" value="NZ_VFSU01000017.1"/>
</dbReference>
<name>A0A501XPQ7_9SPHN</name>
<evidence type="ECO:0000256" key="3">
    <source>
        <dbReference type="ARBA" id="ARBA00022452"/>
    </source>
</evidence>
<keyword evidence="3 10" id="KW-1134">Transmembrane beta strand</keyword>
<feature type="domain" description="TonB-dependent receptor plug" evidence="14">
    <location>
        <begin position="52"/>
        <end position="145"/>
    </location>
</feature>
<organism evidence="15 16">
    <name type="scientific">Sandaracinobacter neustonicus</name>
    <dbReference type="NCBI Taxonomy" id="1715348"/>
    <lineage>
        <taxon>Bacteria</taxon>
        <taxon>Pseudomonadati</taxon>
        <taxon>Pseudomonadota</taxon>
        <taxon>Alphaproteobacteria</taxon>
        <taxon>Sphingomonadales</taxon>
        <taxon>Sphingosinicellaceae</taxon>
        <taxon>Sandaracinobacter</taxon>
    </lineage>
</organism>
<gene>
    <name evidence="15" type="ORF">FJQ54_05660</name>
</gene>
<evidence type="ECO:0000259" key="14">
    <source>
        <dbReference type="Pfam" id="PF07715"/>
    </source>
</evidence>
<evidence type="ECO:0000256" key="2">
    <source>
        <dbReference type="ARBA" id="ARBA00022448"/>
    </source>
</evidence>
<evidence type="ECO:0000259" key="13">
    <source>
        <dbReference type="Pfam" id="PF00593"/>
    </source>
</evidence>
<proteinExistence type="inferred from homology"/>
<dbReference type="PANTHER" id="PTHR30069:SF29">
    <property type="entry name" value="HEMOGLOBIN AND HEMOGLOBIN-HAPTOGLOBIN-BINDING PROTEIN 1-RELATED"/>
    <property type="match status" value="1"/>
</dbReference>
<evidence type="ECO:0000313" key="16">
    <source>
        <dbReference type="Proteomes" id="UP000319897"/>
    </source>
</evidence>
<comment type="subcellular location">
    <subcellularLocation>
        <location evidence="1 10">Cell outer membrane</location>
        <topology evidence="1 10">Multi-pass membrane protein</topology>
    </subcellularLocation>
</comment>
<keyword evidence="4 10" id="KW-0812">Transmembrane</keyword>
<evidence type="ECO:0000256" key="11">
    <source>
        <dbReference type="RuleBase" id="RU003357"/>
    </source>
</evidence>
<dbReference type="GO" id="GO:0009279">
    <property type="term" value="C:cell outer membrane"/>
    <property type="evidence" value="ECO:0007669"/>
    <property type="project" value="UniProtKB-SubCell"/>
</dbReference>
<accession>A0A501XPQ7</accession>
<evidence type="ECO:0000256" key="4">
    <source>
        <dbReference type="ARBA" id="ARBA00022692"/>
    </source>
</evidence>
<feature type="signal peptide" evidence="12">
    <location>
        <begin position="1"/>
        <end position="18"/>
    </location>
</feature>
<evidence type="ECO:0000256" key="1">
    <source>
        <dbReference type="ARBA" id="ARBA00004571"/>
    </source>
</evidence>
<keyword evidence="5 12" id="KW-0732">Signal</keyword>
<protein>
    <submittedName>
        <fullName evidence="15">TonB-dependent receptor</fullName>
    </submittedName>
</protein>
<dbReference type="SUPFAM" id="SSF56935">
    <property type="entry name" value="Porins"/>
    <property type="match status" value="1"/>
</dbReference>
<dbReference type="InterPro" id="IPR012910">
    <property type="entry name" value="Plug_dom"/>
</dbReference>
<dbReference type="GO" id="GO:0015344">
    <property type="term" value="F:siderophore uptake transmembrane transporter activity"/>
    <property type="evidence" value="ECO:0007669"/>
    <property type="project" value="TreeGrafter"/>
</dbReference>
<evidence type="ECO:0000256" key="6">
    <source>
        <dbReference type="ARBA" id="ARBA00023077"/>
    </source>
</evidence>
<evidence type="ECO:0000256" key="8">
    <source>
        <dbReference type="ARBA" id="ARBA00023170"/>
    </source>
</evidence>
<keyword evidence="6 11" id="KW-0798">TonB box</keyword>
<keyword evidence="8 15" id="KW-0675">Receptor</keyword>
<keyword evidence="7 10" id="KW-0472">Membrane</keyword>
<evidence type="ECO:0000256" key="5">
    <source>
        <dbReference type="ARBA" id="ARBA00022729"/>
    </source>
</evidence>
<dbReference type="Pfam" id="PF00593">
    <property type="entry name" value="TonB_dep_Rec_b-barrel"/>
    <property type="match status" value="1"/>
</dbReference>
<evidence type="ECO:0000256" key="9">
    <source>
        <dbReference type="ARBA" id="ARBA00023237"/>
    </source>
</evidence>
<dbReference type="Gene3D" id="2.170.130.10">
    <property type="entry name" value="TonB-dependent receptor, plug domain"/>
    <property type="match status" value="1"/>
</dbReference>
<dbReference type="OrthoDB" id="7374174at2"/>
<dbReference type="AlphaFoldDB" id="A0A501XPQ7"/>
<evidence type="ECO:0000256" key="12">
    <source>
        <dbReference type="SAM" id="SignalP"/>
    </source>
</evidence>
<dbReference type="PROSITE" id="PS52016">
    <property type="entry name" value="TONB_DEPENDENT_REC_3"/>
    <property type="match status" value="1"/>
</dbReference>
<dbReference type="GO" id="GO:0044718">
    <property type="term" value="P:siderophore transmembrane transport"/>
    <property type="evidence" value="ECO:0007669"/>
    <property type="project" value="TreeGrafter"/>
</dbReference>
<comment type="caution">
    <text evidence="15">The sequence shown here is derived from an EMBL/GenBank/DDBJ whole genome shotgun (WGS) entry which is preliminary data.</text>
</comment>
<evidence type="ECO:0000256" key="7">
    <source>
        <dbReference type="ARBA" id="ARBA00023136"/>
    </source>
</evidence>
<sequence>MRIAGVATALLVAAPVLAQEADILVLGRGLPAGPGVPAYGSVLIDAERLREAGRLETGLLDVAGFQQFRRSDSRSANPSAQGATLRALGGNAASRTLVTLDGVPVADPFFGHIPFTALSPERLGAVRVTRGGGSGAFAAGAVAGTIELMSATLGQLPDLAAQAEGGSHGSTGVQAGLTADLGGGYVSLSGRWDRSDGFWTTPKDQRVPASARAANEGWSLSGRAVVPLGAAELQARVLLFRDERTLRFKGADSGSEGQDASLRLIARGPWEVEALAYVQARNFRNIVISSTTFRPTLDQRNTPATGLGGKLELRPPMGGDQLLRLGADLRWADGTMFETAFNGSTGAITARRQAGGQQLSAGLFAEDDWTLGELVLTGGARLDHWAIRDGHYESHNAAGVPTQSEQFANRQDWRLSGRAGLLWHATGALSLRAAAYSNHRLPTLNELYRPFVVFPVTTQANAALKPEVLQGIEAGVEFQPLPTMRLALTAFDNRLKDAIANVTIAPNLRQRRNVEAIHARGLEATGTLAFGAFDLSGSLALTHSRVRADGTAMDGLRPAQTPELMLSATAGWRPAEGTTLSATLRHTGRQYEDDLQTDSLPAATTLDLFGQLPLTTGVSLYARAENLFDANVFTRNVGGSLDLGTPRTLWVGLRVEALGR</sequence>
<dbReference type="Pfam" id="PF07715">
    <property type="entry name" value="Plug"/>
    <property type="match status" value="1"/>
</dbReference>
<dbReference type="Proteomes" id="UP000319897">
    <property type="component" value="Unassembled WGS sequence"/>
</dbReference>
<dbReference type="PANTHER" id="PTHR30069">
    <property type="entry name" value="TONB-DEPENDENT OUTER MEMBRANE RECEPTOR"/>
    <property type="match status" value="1"/>
</dbReference>
<keyword evidence="16" id="KW-1185">Reference proteome</keyword>
<feature type="domain" description="TonB-dependent receptor-like beta-barrel" evidence="13">
    <location>
        <begin position="260"/>
        <end position="627"/>
    </location>
</feature>
<reference evidence="15 16" key="1">
    <citation type="submission" date="2019-06" db="EMBL/GenBank/DDBJ databases">
        <authorList>
            <person name="Lee I."/>
            <person name="Jang G.I."/>
            <person name="Hwang C.Y."/>
        </authorList>
    </citation>
    <scope>NUCLEOTIDE SEQUENCE [LARGE SCALE GENOMIC DNA]</scope>
    <source>
        <strain evidence="15 16">PAMC 28131</strain>
    </source>
</reference>
<evidence type="ECO:0000256" key="10">
    <source>
        <dbReference type="PROSITE-ProRule" id="PRU01360"/>
    </source>
</evidence>
<dbReference type="InterPro" id="IPR000531">
    <property type="entry name" value="Beta-barrel_TonB"/>
</dbReference>
<evidence type="ECO:0000313" key="15">
    <source>
        <dbReference type="EMBL" id="TPE62671.1"/>
    </source>
</evidence>
<dbReference type="Gene3D" id="2.40.170.20">
    <property type="entry name" value="TonB-dependent receptor, beta-barrel domain"/>
    <property type="match status" value="1"/>
</dbReference>
<feature type="chain" id="PRO_5021321761" evidence="12">
    <location>
        <begin position="19"/>
        <end position="660"/>
    </location>
</feature>
<dbReference type="EMBL" id="VFSU01000017">
    <property type="protein sequence ID" value="TPE62671.1"/>
    <property type="molecule type" value="Genomic_DNA"/>
</dbReference>
<dbReference type="InterPro" id="IPR036942">
    <property type="entry name" value="Beta-barrel_TonB_sf"/>
</dbReference>
<dbReference type="InterPro" id="IPR037066">
    <property type="entry name" value="Plug_dom_sf"/>
</dbReference>
<keyword evidence="2 10" id="KW-0813">Transport</keyword>